<evidence type="ECO:0000256" key="5">
    <source>
        <dbReference type="ARBA" id="ARBA00022989"/>
    </source>
</evidence>
<feature type="transmembrane region" description="Helical" evidence="7">
    <location>
        <begin position="116"/>
        <end position="149"/>
    </location>
</feature>
<organism evidence="9 10">
    <name type="scientific">Roseicitreum antarcticum</name>
    <dbReference type="NCBI Taxonomy" id="564137"/>
    <lineage>
        <taxon>Bacteria</taxon>
        <taxon>Pseudomonadati</taxon>
        <taxon>Pseudomonadota</taxon>
        <taxon>Alphaproteobacteria</taxon>
        <taxon>Rhodobacterales</taxon>
        <taxon>Paracoccaceae</taxon>
        <taxon>Roseicitreum</taxon>
    </lineage>
</organism>
<proteinExistence type="inferred from homology"/>
<dbReference type="EMBL" id="FNOM01000003">
    <property type="protein sequence ID" value="SDW67380.1"/>
    <property type="molecule type" value="Genomic_DNA"/>
</dbReference>
<keyword evidence="3" id="KW-1003">Cell membrane</keyword>
<dbReference type="STRING" id="564137.SAMN04488238_10361"/>
<keyword evidence="7" id="KW-0997">Cell inner membrane</keyword>
<evidence type="ECO:0000256" key="3">
    <source>
        <dbReference type="ARBA" id="ARBA00022475"/>
    </source>
</evidence>
<name>A0A1H2VGN0_9RHOB</name>
<sequence length="167" mass="17427">MDVLFDEFINSTGLGWETIIVRLLGAVIFSGLIGFERETRHRPAGLRTHMLVGLASAAYCLIMLEVMATMESSSQSLAMDPLRLLEAVTGGVAFLAAGMIIFSGGKVQGLTTGASLWLAAALGLGAGFGFWPLAVLSTGLALIVIRLIGLAEHAVKKHGDAEDDGAA</sequence>
<dbReference type="OrthoDB" id="9811198at2"/>
<dbReference type="AlphaFoldDB" id="A0A1H2VGN0"/>
<evidence type="ECO:0000256" key="4">
    <source>
        <dbReference type="ARBA" id="ARBA00022692"/>
    </source>
</evidence>
<comment type="subcellular location">
    <subcellularLocation>
        <location evidence="7">Cell inner membrane</location>
        <topology evidence="7">Multi-pass membrane protein</topology>
    </subcellularLocation>
    <subcellularLocation>
        <location evidence="1">Cell membrane</location>
        <topology evidence="1">Multi-pass membrane protein</topology>
    </subcellularLocation>
</comment>
<feature type="transmembrane region" description="Helical" evidence="7">
    <location>
        <begin position="14"/>
        <end position="34"/>
    </location>
</feature>
<gene>
    <name evidence="9" type="ORF">SAMN04488238_10361</name>
</gene>
<protein>
    <recommendedName>
        <fullName evidence="7">Protein MgtC</fullName>
    </recommendedName>
</protein>
<evidence type="ECO:0000256" key="6">
    <source>
        <dbReference type="ARBA" id="ARBA00023136"/>
    </source>
</evidence>
<evidence type="ECO:0000259" key="8">
    <source>
        <dbReference type="Pfam" id="PF02308"/>
    </source>
</evidence>
<dbReference type="Pfam" id="PF02308">
    <property type="entry name" value="MgtC"/>
    <property type="match status" value="1"/>
</dbReference>
<dbReference type="GO" id="GO:0005886">
    <property type="term" value="C:plasma membrane"/>
    <property type="evidence" value="ECO:0007669"/>
    <property type="project" value="UniProtKB-SubCell"/>
</dbReference>
<feature type="transmembrane region" description="Helical" evidence="7">
    <location>
        <begin position="46"/>
        <end position="64"/>
    </location>
</feature>
<evidence type="ECO:0000256" key="1">
    <source>
        <dbReference type="ARBA" id="ARBA00004651"/>
    </source>
</evidence>
<feature type="transmembrane region" description="Helical" evidence="7">
    <location>
        <begin position="84"/>
        <end position="104"/>
    </location>
</feature>
<evidence type="ECO:0000313" key="9">
    <source>
        <dbReference type="EMBL" id="SDW67380.1"/>
    </source>
</evidence>
<keyword evidence="10" id="KW-1185">Reference proteome</keyword>
<dbReference type="PANTHER" id="PTHR33778:SF1">
    <property type="entry name" value="MAGNESIUM TRANSPORTER YHID-RELATED"/>
    <property type="match status" value="1"/>
</dbReference>
<dbReference type="RefSeq" id="WP_092886423.1">
    <property type="nucleotide sequence ID" value="NZ_CP061498.1"/>
</dbReference>
<evidence type="ECO:0000256" key="7">
    <source>
        <dbReference type="RuleBase" id="RU365041"/>
    </source>
</evidence>
<dbReference type="PANTHER" id="PTHR33778">
    <property type="entry name" value="PROTEIN MGTC"/>
    <property type="match status" value="1"/>
</dbReference>
<dbReference type="PRINTS" id="PR01837">
    <property type="entry name" value="MGTCSAPBPROT"/>
</dbReference>
<dbReference type="Proteomes" id="UP000198539">
    <property type="component" value="Unassembled WGS sequence"/>
</dbReference>
<feature type="domain" description="MgtC/SapB/SrpB/YhiD N-terminal" evidence="8">
    <location>
        <begin position="23"/>
        <end position="148"/>
    </location>
</feature>
<reference evidence="9 10" key="1">
    <citation type="submission" date="2016-10" db="EMBL/GenBank/DDBJ databases">
        <authorList>
            <person name="de Groot N.N."/>
        </authorList>
    </citation>
    <scope>NUCLEOTIDE SEQUENCE [LARGE SCALE GENOMIC DNA]</scope>
    <source>
        <strain evidence="9 10">CGMCC 1.8894</strain>
    </source>
</reference>
<evidence type="ECO:0000313" key="10">
    <source>
        <dbReference type="Proteomes" id="UP000198539"/>
    </source>
</evidence>
<accession>A0A1H2VGN0</accession>
<dbReference type="InterPro" id="IPR003416">
    <property type="entry name" value="MgtC/SapB/SrpB/YhiD_fam"/>
</dbReference>
<comment type="similarity">
    <text evidence="2 7">Belongs to the MgtC/SapB family.</text>
</comment>
<evidence type="ECO:0000256" key="2">
    <source>
        <dbReference type="ARBA" id="ARBA00009298"/>
    </source>
</evidence>
<keyword evidence="4 7" id="KW-0812">Transmembrane</keyword>
<keyword evidence="5 7" id="KW-1133">Transmembrane helix</keyword>
<dbReference type="InterPro" id="IPR049177">
    <property type="entry name" value="MgtC_SapB_SrpB_YhiD_N"/>
</dbReference>
<keyword evidence="6 7" id="KW-0472">Membrane</keyword>